<evidence type="ECO:0000313" key="1">
    <source>
        <dbReference type="EMBL" id="SOQ37971.1"/>
    </source>
</evidence>
<organism evidence="1">
    <name type="scientific">Spodoptera frugiperda</name>
    <name type="common">Fall armyworm</name>
    <dbReference type="NCBI Taxonomy" id="7108"/>
    <lineage>
        <taxon>Eukaryota</taxon>
        <taxon>Metazoa</taxon>
        <taxon>Ecdysozoa</taxon>
        <taxon>Arthropoda</taxon>
        <taxon>Hexapoda</taxon>
        <taxon>Insecta</taxon>
        <taxon>Pterygota</taxon>
        <taxon>Neoptera</taxon>
        <taxon>Endopterygota</taxon>
        <taxon>Lepidoptera</taxon>
        <taxon>Glossata</taxon>
        <taxon>Ditrysia</taxon>
        <taxon>Noctuoidea</taxon>
        <taxon>Noctuidae</taxon>
        <taxon>Amphipyrinae</taxon>
        <taxon>Spodoptera</taxon>
    </lineage>
</organism>
<sequence length="97" mass="10820">MNKPQSQLILENTNIGPIRTAFLNRILLCTFSTSLLYVKRKRNESVLGALIVMNKILLITFEQGEVRIVKVPTIQSVAKSFAAVAGSQIPKVDFVQF</sequence>
<accession>A0A2H1VAZ5</accession>
<proteinExistence type="predicted"/>
<gene>
    <name evidence="1" type="ORF">SFRICE_011772</name>
</gene>
<reference evidence="1" key="1">
    <citation type="submission" date="2016-07" db="EMBL/GenBank/DDBJ databases">
        <authorList>
            <person name="Bretaudeau A."/>
        </authorList>
    </citation>
    <scope>NUCLEOTIDE SEQUENCE</scope>
    <source>
        <strain evidence="1">Rice</strain>
        <tissue evidence="1">Whole body</tissue>
    </source>
</reference>
<protein>
    <submittedName>
        <fullName evidence="1">SFRICE_011772</fullName>
    </submittedName>
</protein>
<name>A0A2H1VAZ5_SPOFR</name>
<dbReference type="EMBL" id="ODYU01001571">
    <property type="protein sequence ID" value="SOQ37971.1"/>
    <property type="molecule type" value="Genomic_DNA"/>
</dbReference>
<dbReference type="AlphaFoldDB" id="A0A2H1VAZ5"/>